<proteinExistence type="predicted"/>
<feature type="region of interest" description="Disordered" evidence="1">
    <location>
        <begin position="48"/>
        <end position="70"/>
    </location>
</feature>
<evidence type="ECO:0000313" key="3">
    <source>
        <dbReference type="Proteomes" id="UP001472677"/>
    </source>
</evidence>
<evidence type="ECO:0000256" key="1">
    <source>
        <dbReference type="SAM" id="MobiDB-lite"/>
    </source>
</evidence>
<evidence type="ECO:0000313" key="2">
    <source>
        <dbReference type="EMBL" id="KAK8545746.1"/>
    </source>
</evidence>
<reference evidence="2 3" key="1">
    <citation type="journal article" date="2024" name="G3 (Bethesda)">
        <title>Genome assembly of Hibiscus sabdariffa L. provides insights into metabolisms of medicinal natural products.</title>
        <authorList>
            <person name="Kim T."/>
        </authorList>
    </citation>
    <scope>NUCLEOTIDE SEQUENCE [LARGE SCALE GENOMIC DNA]</scope>
    <source>
        <strain evidence="2">TK-2024</strain>
        <tissue evidence="2">Old leaves</tissue>
    </source>
</reference>
<dbReference type="Proteomes" id="UP001472677">
    <property type="component" value="Unassembled WGS sequence"/>
</dbReference>
<name>A0ABR2DTK8_9ROSI</name>
<keyword evidence="3" id="KW-1185">Reference proteome</keyword>
<comment type="caution">
    <text evidence="2">The sequence shown here is derived from an EMBL/GenBank/DDBJ whole genome shotgun (WGS) entry which is preliminary data.</text>
</comment>
<protein>
    <submittedName>
        <fullName evidence="2">Uncharacterized protein</fullName>
    </submittedName>
</protein>
<organism evidence="2 3">
    <name type="scientific">Hibiscus sabdariffa</name>
    <name type="common">roselle</name>
    <dbReference type="NCBI Taxonomy" id="183260"/>
    <lineage>
        <taxon>Eukaryota</taxon>
        <taxon>Viridiplantae</taxon>
        <taxon>Streptophyta</taxon>
        <taxon>Embryophyta</taxon>
        <taxon>Tracheophyta</taxon>
        <taxon>Spermatophyta</taxon>
        <taxon>Magnoliopsida</taxon>
        <taxon>eudicotyledons</taxon>
        <taxon>Gunneridae</taxon>
        <taxon>Pentapetalae</taxon>
        <taxon>rosids</taxon>
        <taxon>malvids</taxon>
        <taxon>Malvales</taxon>
        <taxon>Malvaceae</taxon>
        <taxon>Malvoideae</taxon>
        <taxon>Hibiscus</taxon>
    </lineage>
</organism>
<accession>A0ABR2DTK8</accession>
<gene>
    <name evidence="2" type="ORF">V6N12_026568</name>
</gene>
<dbReference type="EMBL" id="JBBPBM010000023">
    <property type="protein sequence ID" value="KAK8545746.1"/>
    <property type="molecule type" value="Genomic_DNA"/>
</dbReference>
<sequence length="70" mass="8001">MVTRVEKENIFWTLEFLIHGEKESLSFPYLSLGGVCFVMKLLDRNGMEGESNEALEESNPVNPHEAETWA</sequence>